<name>A0ABY8QQ81_9MICO</name>
<evidence type="ECO:0008006" key="5">
    <source>
        <dbReference type="Google" id="ProtNLM"/>
    </source>
</evidence>
<keyword evidence="4" id="KW-1185">Reference proteome</keyword>
<dbReference type="RefSeq" id="WP_349637767.1">
    <property type="nucleotide sequence ID" value="NZ_CP090958.1"/>
</dbReference>
<dbReference type="Proteomes" id="UP001209083">
    <property type="component" value="Chromosome"/>
</dbReference>
<evidence type="ECO:0000256" key="2">
    <source>
        <dbReference type="SAM" id="Phobius"/>
    </source>
</evidence>
<gene>
    <name evidence="3" type="ORF">LWF01_12845</name>
</gene>
<proteinExistence type="predicted"/>
<sequence length="208" mass="22256">MGTSKKTRSQLPHSVYVRRRIVALLILLVILALIVTGVVTLVRGVSGIFAGDEPDVTQQKDPAPEATPAKSQQADAECIDASVALSADTDAESYQSSEKPKLSLIVKNTSAVTCTVDVGTAQQEFLIASGADRIWSSRDCYDKDADKESAENVVSFKPGEEKRSELEWNRMRSTEGCKAGQPEAKAGTYTLTTKVGKASSDPVTFSLG</sequence>
<evidence type="ECO:0000313" key="4">
    <source>
        <dbReference type="Proteomes" id="UP001209083"/>
    </source>
</evidence>
<evidence type="ECO:0000256" key="1">
    <source>
        <dbReference type="SAM" id="MobiDB-lite"/>
    </source>
</evidence>
<organism evidence="3 4">
    <name type="scientific">Saxibacter everestensis</name>
    <dbReference type="NCBI Taxonomy" id="2909229"/>
    <lineage>
        <taxon>Bacteria</taxon>
        <taxon>Bacillati</taxon>
        <taxon>Actinomycetota</taxon>
        <taxon>Actinomycetes</taxon>
        <taxon>Micrococcales</taxon>
        <taxon>Brevibacteriaceae</taxon>
        <taxon>Saxibacter</taxon>
    </lineage>
</organism>
<reference evidence="3 4" key="1">
    <citation type="submission" date="2023-05" db="EMBL/GenBank/DDBJ databases">
        <title>Lithophilousrod everest ZFBP1038 complete genpme.</title>
        <authorList>
            <person name="Tian M."/>
        </authorList>
    </citation>
    <scope>NUCLEOTIDE SEQUENCE [LARGE SCALE GENOMIC DNA]</scope>
    <source>
        <strain evidence="3 4">ZFBP1038</strain>
    </source>
</reference>
<dbReference type="EMBL" id="CP090958">
    <property type="protein sequence ID" value="WGW10986.1"/>
    <property type="molecule type" value="Genomic_DNA"/>
</dbReference>
<protein>
    <recommendedName>
        <fullName evidence="5">DUF4232 domain-containing protein</fullName>
    </recommendedName>
</protein>
<feature type="region of interest" description="Disordered" evidence="1">
    <location>
        <begin position="53"/>
        <end position="73"/>
    </location>
</feature>
<feature type="transmembrane region" description="Helical" evidence="2">
    <location>
        <begin position="21"/>
        <end position="42"/>
    </location>
</feature>
<keyword evidence="2" id="KW-0812">Transmembrane</keyword>
<keyword evidence="2" id="KW-0472">Membrane</keyword>
<accession>A0ABY8QQ81</accession>
<evidence type="ECO:0000313" key="3">
    <source>
        <dbReference type="EMBL" id="WGW10986.1"/>
    </source>
</evidence>
<keyword evidence="2" id="KW-1133">Transmembrane helix</keyword>